<evidence type="ECO:0000313" key="1">
    <source>
        <dbReference type="EMBL" id="CAG36725.1"/>
    </source>
</evidence>
<dbReference type="AlphaFoldDB" id="Q6ALQ0"/>
<dbReference type="HOGENOM" id="CLU_670357_0_0_7"/>
<sequence length="410" mass="45011">MANSQYIKSATMFGLSFNTEVRVLPAVTHALAEATIGLGFNCAVKVDTPVVIKGVSDCILIFESFSVARAEIPAEIVFTSSPWVSQTWPGPDAKSSFYPAPIATHIDSIAGRILFAVGQEVIFSEHGLPGVVDMVKNRLRYGSRVRMVRSVGEGFFVSDETAVYFVGGTNPDTWSHRKILNFPAFEWANSSHLVDPMLFGFETSQMSLLFATPEGVFLGLPSGSVFNLTNKRYELKKEYNSLTVRGKTEIILGGAEGGMHVQGAVGEVGSKAVSENSLQTRSILAVADQTYIAGFDGLYNLEKSIKSGKEKCFAFATTDFGNKNQKSINSAYLRLQGIGDYELLVMADRNGQWHSYPFEVKNEGMCEVRVKVGKGLVGRYMTLKVVSCACFEIEQIDLSIMISKFSRRRQ</sequence>
<dbReference type="OrthoDB" id="5449276at2"/>
<dbReference type="EMBL" id="CR522870">
    <property type="protein sequence ID" value="CAG36725.1"/>
    <property type="molecule type" value="Genomic_DNA"/>
</dbReference>
<dbReference type="Proteomes" id="UP000000602">
    <property type="component" value="Chromosome"/>
</dbReference>
<reference evidence="2" key="1">
    <citation type="journal article" date="2004" name="Environ. Microbiol.">
        <title>The genome of Desulfotalea psychrophila, a sulfate-reducing bacterium from permanently cold Arctic sediments.</title>
        <authorList>
            <person name="Rabus R."/>
            <person name="Ruepp A."/>
            <person name="Frickey T."/>
            <person name="Rattei T."/>
            <person name="Fartmann B."/>
            <person name="Stark M."/>
            <person name="Bauer M."/>
            <person name="Zibat A."/>
            <person name="Lombardot T."/>
            <person name="Becker I."/>
            <person name="Amann J."/>
            <person name="Gellner K."/>
            <person name="Teeling H."/>
            <person name="Leuschner W.D."/>
            <person name="Gloeckner F.-O."/>
            <person name="Lupas A.N."/>
            <person name="Amann R."/>
            <person name="Klenk H.-P."/>
        </authorList>
    </citation>
    <scope>NUCLEOTIDE SEQUENCE [LARGE SCALE GENOMIC DNA]</scope>
    <source>
        <strain evidence="2">DSM 12343 / LSv54</strain>
    </source>
</reference>
<protein>
    <submittedName>
        <fullName evidence="1">Uncharacterized protein</fullName>
    </submittedName>
</protein>
<accession>Q6ALQ0</accession>
<dbReference type="eggNOG" id="ENOG5032Y9C">
    <property type="taxonomic scope" value="Bacteria"/>
</dbReference>
<evidence type="ECO:0000313" key="2">
    <source>
        <dbReference type="Proteomes" id="UP000000602"/>
    </source>
</evidence>
<keyword evidence="2" id="KW-1185">Reference proteome</keyword>
<proteinExistence type="predicted"/>
<organism evidence="1 2">
    <name type="scientific">Desulfotalea psychrophila (strain LSv54 / DSM 12343)</name>
    <dbReference type="NCBI Taxonomy" id="177439"/>
    <lineage>
        <taxon>Bacteria</taxon>
        <taxon>Pseudomonadati</taxon>
        <taxon>Thermodesulfobacteriota</taxon>
        <taxon>Desulfobulbia</taxon>
        <taxon>Desulfobulbales</taxon>
        <taxon>Desulfocapsaceae</taxon>
        <taxon>Desulfotalea</taxon>
    </lineage>
</organism>
<dbReference type="RefSeq" id="WP_011189237.1">
    <property type="nucleotide sequence ID" value="NC_006138.1"/>
</dbReference>
<dbReference type="STRING" id="177439.DP1996"/>
<name>Q6ALQ0_DESPS</name>
<gene>
    <name evidence="1" type="ordered locus">DP1996</name>
</gene>
<dbReference type="KEGG" id="dps:DP1996"/>